<name>A0A2T0BII4_9CLOT</name>
<feature type="transmembrane region" description="Helical" evidence="1">
    <location>
        <begin position="35"/>
        <end position="55"/>
    </location>
</feature>
<evidence type="ECO:0000313" key="2">
    <source>
        <dbReference type="EMBL" id="PRR83684.1"/>
    </source>
</evidence>
<keyword evidence="1" id="KW-0472">Membrane</keyword>
<dbReference type="RefSeq" id="WP_106010204.1">
    <property type="nucleotide sequence ID" value="NZ_PVXP01000044.1"/>
</dbReference>
<keyword evidence="1" id="KW-1133">Transmembrane helix</keyword>
<comment type="caution">
    <text evidence="2">The sequence shown here is derived from an EMBL/GenBank/DDBJ whole genome shotgun (WGS) entry which is preliminary data.</text>
</comment>
<dbReference type="AlphaFoldDB" id="A0A2T0BII4"/>
<feature type="transmembrane region" description="Helical" evidence="1">
    <location>
        <begin position="7"/>
        <end position="29"/>
    </location>
</feature>
<evidence type="ECO:0000256" key="1">
    <source>
        <dbReference type="SAM" id="Phobius"/>
    </source>
</evidence>
<dbReference type="Proteomes" id="UP000237798">
    <property type="component" value="Unassembled WGS sequence"/>
</dbReference>
<keyword evidence="1" id="KW-0812">Transmembrane</keyword>
<gene>
    <name evidence="2" type="ORF">CLLU_26100</name>
</gene>
<evidence type="ECO:0000313" key="3">
    <source>
        <dbReference type="Proteomes" id="UP000237798"/>
    </source>
</evidence>
<sequence length="82" mass="9553">MLIKEFPAIFSIYFVEVMFKALNGAYFYWKGSSYIINYAMVYAVVLAGVFLILLLKNTVFKGRNRYMKDSLWESKAQIDICS</sequence>
<protein>
    <submittedName>
        <fullName evidence="2">Uncharacterized protein</fullName>
    </submittedName>
</protein>
<accession>A0A2T0BII4</accession>
<reference evidence="2 3" key="1">
    <citation type="submission" date="2018-03" db="EMBL/GenBank/DDBJ databases">
        <title>Genome sequence of Clostridium luticellarii DSM 29923.</title>
        <authorList>
            <person name="Poehlein A."/>
            <person name="Daniel R."/>
        </authorList>
    </citation>
    <scope>NUCLEOTIDE SEQUENCE [LARGE SCALE GENOMIC DNA]</scope>
    <source>
        <strain evidence="2 3">DSM 29923</strain>
    </source>
</reference>
<dbReference type="EMBL" id="PVXP01000044">
    <property type="protein sequence ID" value="PRR83684.1"/>
    <property type="molecule type" value="Genomic_DNA"/>
</dbReference>
<organism evidence="2 3">
    <name type="scientific">Clostridium luticellarii</name>
    <dbReference type="NCBI Taxonomy" id="1691940"/>
    <lineage>
        <taxon>Bacteria</taxon>
        <taxon>Bacillati</taxon>
        <taxon>Bacillota</taxon>
        <taxon>Clostridia</taxon>
        <taxon>Eubacteriales</taxon>
        <taxon>Clostridiaceae</taxon>
        <taxon>Clostridium</taxon>
    </lineage>
</organism>
<keyword evidence="3" id="KW-1185">Reference proteome</keyword>
<proteinExistence type="predicted"/>